<sequence>MPLPHPWRQLRELAHVTLQWHEGGKMGQVDHGTQTVSLRLGLTWEERRCTLLHELLHLDNGPQPFGLKAKEEETVRRQTAREMLPDIWQVGEALAWAHTPMEAAEELGVDLYVLRKRLRHLHPSELHYLERRLAQAE</sequence>
<comment type="caution">
    <text evidence="2">The sequence shown here is derived from an EMBL/GenBank/DDBJ whole genome shotgun (WGS) entry which is preliminary data.</text>
</comment>
<evidence type="ECO:0000313" key="1">
    <source>
        <dbReference type="EMBL" id="NYD39953.1"/>
    </source>
</evidence>
<proteinExistence type="predicted"/>
<protein>
    <recommendedName>
        <fullName evidence="4">ImmA/IrrE family metallo-endopeptidase</fullName>
    </recommendedName>
</protein>
<dbReference type="RefSeq" id="WP_179661904.1">
    <property type="nucleotide sequence ID" value="NZ_JACCBG010000001.1"/>
</dbReference>
<name>A0A7Y9EAS6_9ACTN</name>
<gene>
    <name evidence="1" type="ORF">BJZ21_000036</name>
    <name evidence="2" type="ORF">BJZ21_004068</name>
</gene>
<organism evidence="2 3">
    <name type="scientific">Nocardioides panaciterrulae</name>
    <dbReference type="NCBI Taxonomy" id="661492"/>
    <lineage>
        <taxon>Bacteria</taxon>
        <taxon>Bacillati</taxon>
        <taxon>Actinomycetota</taxon>
        <taxon>Actinomycetes</taxon>
        <taxon>Propionibacteriales</taxon>
        <taxon>Nocardioidaceae</taxon>
        <taxon>Nocardioides</taxon>
    </lineage>
</organism>
<evidence type="ECO:0008006" key="4">
    <source>
        <dbReference type="Google" id="ProtNLM"/>
    </source>
</evidence>
<accession>A0A7Y9EAS6</accession>
<keyword evidence="3" id="KW-1185">Reference proteome</keyword>
<dbReference type="AlphaFoldDB" id="A0A7Y9EAS6"/>
<evidence type="ECO:0000313" key="2">
    <source>
        <dbReference type="EMBL" id="NYD43985.1"/>
    </source>
</evidence>
<dbReference type="EMBL" id="JACCBG010000001">
    <property type="protein sequence ID" value="NYD43985.1"/>
    <property type="molecule type" value="Genomic_DNA"/>
</dbReference>
<evidence type="ECO:0000313" key="3">
    <source>
        <dbReference type="Proteomes" id="UP000535511"/>
    </source>
</evidence>
<dbReference type="EMBL" id="JACCBG010000001">
    <property type="protein sequence ID" value="NYD39953.1"/>
    <property type="molecule type" value="Genomic_DNA"/>
</dbReference>
<dbReference type="Proteomes" id="UP000535511">
    <property type="component" value="Unassembled WGS sequence"/>
</dbReference>
<reference evidence="2 3" key="1">
    <citation type="submission" date="2020-07" db="EMBL/GenBank/DDBJ databases">
        <title>Sequencing the genomes of 1000 actinobacteria strains.</title>
        <authorList>
            <person name="Klenk H.-P."/>
        </authorList>
    </citation>
    <scope>NUCLEOTIDE SEQUENCE [LARGE SCALE GENOMIC DNA]</scope>
    <source>
        <strain evidence="2 3">DSM 21350</strain>
    </source>
</reference>